<dbReference type="RefSeq" id="WP_192039365.1">
    <property type="nucleotide sequence ID" value="NZ_JACYWE010000005.1"/>
</dbReference>
<reference evidence="1" key="1">
    <citation type="submission" date="2020-09" db="EMBL/GenBank/DDBJ databases">
        <title>Hoyosella lacisalsi sp. nov., a halotolerant actinobacterium isolated from soil of Lake Gudzhirganskoe.</title>
        <authorList>
            <person name="Yang Q."/>
            <person name="Guo P.Y."/>
            <person name="Liu S.W."/>
            <person name="Li F.N."/>
            <person name="Sun C.H."/>
        </authorList>
    </citation>
    <scope>NUCLEOTIDE SEQUENCE</scope>
    <source>
        <strain evidence="1">G463</strain>
    </source>
</reference>
<evidence type="ECO:0000313" key="1">
    <source>
        <dbReference type="EMBL" id="MBD8506916.1"/>
    </source>
</evidence>
<dbReference type="Proteomes" id="UP000642993">
    <property type="component" value="Unassembled WGS sequence"/>
</dbReference>
<comment type="caution">
    <text evidence="1">The sequence shown here is derived from an EMBL/GenBank/DDBJ whole genome shotgun (WGS) entry which is preliminary data.</text>
</comment>
<proteinExistence type="predicted"/>
<organism evidence="1 2">
    <name type="scientific">Lolliginicoccus lacisalsi</name>
    <dbReference type="NCBI Taxonomy" id="2742202"/>
    <lineage>
        <taxon>Bacteria</taxon>
        <taxon>Bacillati</taxon>
        <taxon>Actinomycetota</taxon>
        <taxon>Actinomycetes</taxon>
        <taxon>Mycobacteriales</taxon>
        <taxon>Hoyosellaceae</taxon>
        <taxon>Lolliginicoccus</taxon>
    </lineage>
</organism>
<sequence length="97" mass="10049">MDDVELVADCGALGALASAVERFADDVSAIHLGRDAPPGLAGSGLDVAVSRIIDASWAVRDEHAEAVRGHGRRIAASSDGYLAAEADCAHRILAAWR</sequence>
<dbReference type="EMBL" id="JACYWE010000005">
    <property type="protein sequence ID" value="MBD8506916.1"/>
    <property type="molecule type" value="Genomic_DNA"/>
</dbReference>
<accession>A0A927PMW1</accession>
<dbReference type="AlphaFoldDB" id="A0A927PMW1"/>
<keyword evidence="2" id="KW-1185">Reference proteome</keyword>
<evidence type="ECO:0000313" key="2">
    <source>
        <dbReference type="Proteomes" id="UP000642993"/>
    </source>
</evidence>
<name>A0A927PMW1_9ACTN</name>
<gene>
    <name evidence="1" type="ORF">HT102_10490</name>
</gene>
<protein>
    <submittedName>
        <fullName evidence="1">Uncharacterized protein</fullName>
    </submittedName>
</protein>